<dbReference type="InterPro" id="IPR017439">
    <property type="entry name" value="Amidohydrolase"/>
</dbReference>
<gene>
    <name evidence="2" type="ORF">CL176_03035</name>
</gene>
<feature type="binding site" evidence="1">
    <location>
        <position position="157"/>
    </location>
    <ligand>
        <name>Mn(2+)</name>
        <dbReference type="ChEBI" id="CHEBI:29035"/>
        <label>2</label>
    </ligand>
</feature>
<dbReference type="NCBIfam" id="TIGR01891">
    <property type="entry name" value="amidohydrolases"/>
    <property type="match status" value="1"/>
</dbReference>
<keyword evidence="1" id="KW-0479">Metal-binding</keyword>
<evidence type="ECO:0000313" key="2">
    <source>
        <dbReference type="EMBL" id="AXY25084.1"/>
    </source>
</evidence>
<dbReference type="Proteomes" id="UP000263232">
    <property type="component" value="Chromosome"/>
</dbReference>
<keyword evidence="3" id="KW-1185">Reference proteome</keyword>
<dbReference type="Pfam" id="PF01546">
    <property type="entry name" value="Peptidase_M20"/>
    <property type="match status" value="1"/>
</dbReference>
<dbReference type="Gene3D" id="3.30.70.360">
    <property type="match status" value="1"/>
</dbReference>
<dbReference type="Gene3D" id="3.40.630.10">
    <property type="entry name" value="Zn peptidases"/>
    <property type="match status" value="1"/>
</dbReference>
<dbReference type="EMBL" id="CP023434">
    <property type="protein sequence ID" value="AXY25084.1"/>
    <property type="molecule type" value="Genomic_DNA"/>
</dbReference>
<feature type="binding site" evidence="1">
    <location>
        <position position="96"/>
    </location>
    <ligand>
        <name>Mn(2+)</name>
        <dbReference type="ChEBI" id="CHEBI:29035"/>
        <label>2</label>
    </ligand>
</feature>
<dbReference type="InterPro" id="IPR036264">
    <property type="entry name" value="Bact_exopeptidase_dim_dom"/>
</dbReference>
<dbReference type="KEGG" id="abae:CL176_03035"/>
<dbReference type="InterPro" id="IPR002933">
    <property type="entry name" value="Peptidase_M20"/>
</dbReference>
<evidence type="ECO:0000313" key="3">
    <source>
        <dbReference type="Proteomes" id="UP000263232"/>
    </source>
</evidence>
<feature type="binding site" evidence="1">
    <location>
        <position position="358"/>
    </location>
    <ligand>
        <name>Mn(2+)</name>
        <dbReference type="ChEBI" id="CHEBI:29035"/>
        <label>2</label>
    </ligand>
</feature>
<organism evidence="2 3">
    <name type="scientific">Suicoccus acidiformans</name>
    <dbReference type="NCBI Taxonomy" id="2036206"/>
    <lineage>
        <taxon>Bacteria</taxon>
        <taxon>Bacillati</taxon>
        <taxon>Bacillota</taxon>
        <taxon>Bacilli</taxon>
        <taxon>Lactobacillales</taxon>
        <taxon>Aerococcaceae</taxon>
        <taxon>Suicoccus</taxon>
    </lineage>
</organism>
<protein>
    <submittedName>
        <fullName evidence="2">Uncharacterized protein</fullName>
    </submittedName>
</protein>
<feature type="binding site" evidence="1">
    <location>
        <position position="132"/>
    </location>
    <ligand>
        <name>Mn(2+)</name>
        <dbReference type="ChEBI" id="CHEBI:29035"/>
        <label>2</label>
    </ligand>
</feature>
<dbReference type="AlphaFoldDB" id="A0A347WJ27"/>
<name>A0A347WJ27_9LACT</name>
<dbReference type="OrthoDB" id="9776731at2"/>
<dbReference type="SUPFAM" id="SSF55031">
    <property type="entry name" value="Bacterial exopeptidase dimerisation domain"/>
    <property type="match status" value="1"/>
</dbReference>
<accession>A0A347WJ27</accession>
<reference evidence="2 3" key="1">
    <citation type="submission" date="2017-09" db="EMBL/GenBank/DDBJ databases">
        <title>Complete genome sequence of Oxytococcus suis strain ZY16052.</title>
        <authorList>
            <person name="Li F."/>
        </authorList>
    </citation>
    <scope>NUCLEOTIDE SEQUENCE [LARGE SCALE GENOMIC DNA]</scope>
    <source>
        <strain evidence="2 3">ZY16052</strain>
    </source>
</reference>
<feature type="binding site" evidence="1">
    <location>
        <position position="98"/>
    </location>
    <ligand>
        <name>Mn(2+)</name>
        <dbReference type="ChEBI" id="CHEBI:29035"/>
        <label>2</label>
    </ligand>
</feature>
<dbReference type="GO" id="GO:0046872">
    <property type="term" value="F:metal ion binding"/>
    <property type="evidence" value="ECO:0007669"/>
    <property type="project" value="UniProtKB-KW"/>
</dbReference>
<dbReference type="PIRSF" id="PIRSF005962">
    <property type="entry name" value="Pept_M20D_amidohydro"/>
    <property type="match status" value="1"/>
</dbReference>
<dbReference type="PANTHER" id="PTHR11014:SF63">
    <property type="entry name" value="METALLOPEPTIDASE, PUTATIVE (AFU_ORTHOLOGUE AFUA_6G09600)-RELATED"/>
    <property type="match status" value="1"/>
</dbReference>
<proteinExistence type="predicted"/>
<keyword evidence="1" id="KW-0464">Manganese</keyword>
<evidence type="ECO:0000256" key="1">
    <source>
        <dbReference type="PIRSR" id="PIRSR005962-1"/>
    </source>
</evidence>
<sequence length="384" mass="42380">MEAYIPQMLADRRYLHAHPELSFQEFATARYVQEELRRLRHLSACLHPTETSIIAVFKTGRPGKKIGLRADMDALPIEEQTGLPFASQIPGIMHACGHDAHTAMLLAACRWIDDHIATLSGDIYCIFQHAEELPPGGAQALVDSDFLAGLDFIYGQHVTPNLPVGQVDLKIGSVTTNTDYFQIDLHGPGGHTARPDQGVNLLSVASHLIQSIHQIPSQALHPQEMAAVTCSFIQSGDAHSLNVMGQSLTLSGMIRTFERSLTEKVQERIEQYVEHACSLQDIHWQVSFEQGARAVLNDAALSQEIRQHVQTWLGENLLMKPPAMVGKDFSAYQQICPTSFALIGVRKSSAVEEVAPLHSPYFDLDEAGMEFGLKMLVSVLELSK</sequence>
<dbReference type="PANTHER" id="PTHR11014">
    <property type="entry name" value="PEPTIDASE M20 FAMILY MEMBER"/>
    <property type="match status" value="1"/>
</dbReference>
<dbReference type="SUPFAM" id="SSF53187">
    <property type="entry name" value="Zn-dependent exopeptidases"/>
    <property type="match status" value="1"/>
</dbReference>
<comment type="cofactor">
    <cofactor evidence="1">
        <name>Mn(2+)</name>
        <dbReference type="ChEBI" id="CHEBI:29035"/>
    </cofactor>
    <text evidence="1">The Mn(2+) ion enhances activity.</text>
</comment>
<dbReference type="GO" id="GO:0016787">
    <property type="term" value="F:hydrolase activity"/>
    <property type="evidence" value="ECO:0007669"/>
    <property type="project" value="InterPro"/>
</dbReference>
<dbReference type="RefSeq" id="WP_118990001.1">
    <property type="nucleotide sequence ID" value="NZ_CP023434.1"/>
</dbReference>